<dbReference type="InterPro" id="IPR036944">
    <property type="entry name" value="PPIase_FKBP_N_sf"/>
</dbReference>
<comment type="similarity">
    <text evidence="2 6">Belongs to the FKBP-type PPIase family.</text>
</comment>
<evidence type="ECO:0000256" key="1">
    <source>
        <dbReference type="ARBA" id="ARBA00000971"/>
    </source>
</evidence>
<feature type="signal peptide" evidence="8">
    <location>
        <begin position="1"/>
        <end position="21"/>
    </location>
</feature>
<evidence type="ECO:0000256" key="7">
    <source>
        <dbReference type="SAM" id="MobiDB-lite"/>
    </source>
</evidence>
<dbReference type="AlphaFoldDB" id="A0A1T4PK49"/>
<proteinExistence type="inferred from homology"/>
<keyword evidence="3 5" id="KW-0697">Rotamase</keyword>
<evidence type="ECO:0000259" key="9">
    <source>
        <dbReference type="PROSITE" id="PS50059"/>
    </source>
</evidence>
<evidence type="ECO:0000256" key="8">
    <source>
        <dbReference type="SAM" id="SignalP"/>
    </source>
</evidence>
<dbReference type="GO" id="GO:0003755">
    <property type="term" value="F:peptidyl-prolyl cis-trans isomerase activity"/>
    <property type="evidence" value="ECO:0007669"/>
    <property type="project" value="UniProtKB-UniRule"/>
</dbReference>
<name>A0A1T4PK49_9PORP</name>
<dbReference type="EMBL" id="FUXE01000017">
    <property type="protein sequence ID" value="SJZ91741.1"/>
    <property type="molecule type" value="Genomic_DNA"/>
</dbReference>
<dbReference type="STRING" id="29524.SAMN02745171_01487"/>
<dbReference type="EC" id="5.2.1.8" evidence="6"/>
<comment type="catalytic activity">
    <reaction evidence="1 5 6">
        <text>[protein]-peptidylproline (omega=180) = [protein]-peptidylproline (omega=0)</text>
        <dbReference type="Rhea" id="RHEA:16237"/>
        <dbReference type="Rhea" id="RHEA-COMP:10747"/>
        <dbReference type="Rhea" id="RHEA-COMP:10748"/>
        <dbReference type="ChEBI" id="CHEBI:83833"/>
        <dbReference type="ChEBI" id="CHEBI:83834"/>
        <dbReference type="EC" id="5.2.1.8"/>
    </reaction>
</comment>
<reference evidence="11" key="1">
    <citation type="submission" date="2017-02" db="EMBL/GenBank/DDBJ databases">
        <authorList>
            <person name="Varghese N."/>
            <person name="Submissions S."/>
        </authorList>
    </citation>
    <scope>NUCLEOTIDE SEQUENCE [LARGE SCALE GENOMIC DNA]</scope>
    <source>
        <strain evidence="11">ATCC 51356</strain>
    </source>
</reference>
<accession>A0A1T4PK49</accession>
<dbReference type="SUPFAM" id="SSF54534">
    <property type="entry name" value="FKBP-like"/>
    <property type="match status" value="1"/>
</dbReference>
<dbReference type="PANTHER" id="PTHR43811">
    <property type="entry name" value="FKBP-TYPE PEPTIDYL-PROLYL CIS-TRANS ISOMERASE FKPA"/>
    <property type="match status" value="1"/>
</dbReference>
<dbReference type="Pfam" id="PF00254">
    <property type="entry name" value="FKBP_C"/>
    <property type="match status" value="1"/>
</dbReference>
<dbReference type="InterPro" id="IPR001179">
    <property type="entry name" value="PPIase_FKBP_dom"/>
</dbReference>
<organism evidence="10 11">
    <name type="scientific">Porphyromonas circumdentaria</name>
    <dbReference type="NCBI Taxonomy" id="29524"/>
    <lineage>
        <taxon>Bacteria</taxon>
        <taxon>Pseudomonadati</taxon>
        <taxon>Bacteroidota</taxon>
        <taxon>Bacteroidia</taxon>
        <taxon>Bacteroidales</taxon>
        <taxon>Porphyromonadaceae</taxon>
        <taxon>Porphyromonas</taxon>
    </lineage>
</organism>
<dbReference type="Gene3D" id="3.10.50.40">
    <property type="match status" value="1"/>
</dbReference>
<keyword evidence="11" id="KW-1185">Reference proteome</keyword>
<evidence type="ECO:0000313" key="11">
    <source>
        <dbReference type="Proteomes" id="UP000190121"/>
    </source>
</evidence>
<dbReference type="Pfam" id="PF01346">
    <property type="entry name" value="FKBP_N"/>
    <property type="match status" value="1"/>
</dbReference>
<dbReference type="Proteomes" id="UP000190121">
    <property type="component" value="Unassembled WGS sequence"/>
</dbReference>
<evidence type="ECO:0000256" key="4">
    <source>
        <dbReference type="ARBA" id="ARBA00023235"/>
    </source>
</evidence>
<dbReference type="InterPro" id="IPR046357">
    <property type="entry name" value="PPIase_dom_sf"/>
</dbReference>
<feature type="region of interest" description="Disordered" evidence="7">
    <location>
        <begin position="245"/>
        <end position="266"/>
    </location>
</feature>
<dbReference type="PROSITE" id="PS50059">
    <property type="entry name" value="FKBP_PPIASE"/>
    <property type="match status" value="1"/>
</dbReference>
<evidence type="ECO:0000256" key="2">
    <source>
        <dbReference type="ARBA" id="ARBA00006577"/>
    </source>
</evidence>
<feature type="compositionally biased region" description="Basic and acidic residues" evidence="7">
    <location>
        <begin position="252"/>
        <end position="266"/>
    </location>
</feature>
<evidence type="ECO:0000256" key="3">
    <source>
        <dbReference type="ARBA" id="ARBA00023110"/>
    </source>
</evidence>
<dbReference type="PANTHER" id="PTHR43811:SF23">
    <property type="entry name" value="FKBP-TYPE 22 KDA PEPTIDYL-PROLYL CIS-TRANS ISOMERASE"/>
    <property type="match status" value="1"/>
</dbReference>
<keyword evidence="8" id="KW-0732">Signal</keyword>
<evidence type="ECO:0000256" key="6">
    <source>
        <dbReference type="RuleBase" id="RU003915"/>
    </source>
</evidence>
<dbReference type="RefSeq" id="WP_078737385.1">
    <property type="nucleotide sequence ID" value="NZ_FUXE01000017.1"/>
</dbReference>
<dbReference type="InterPro" id="IPR000774">
    <property type="entry name" value="PPIase_FKBP_N"/>
</dbReference>
<evidence type="ECO:0000256" key="5">
    <source>
        <dbReference type="PROSITE-ProRule" id="PRU00277"/>
    </source>
</evidence>
<protein>
    <recommendedName>
        <fullName evidence="6">Peptidyl-prolyl cis-trans isomerase</fullName>
        <ecNumber evidence="6">5.2.1.8</ecNumber>
    </recommendedName>
</protein>
<sequence>MRLKKYFFYLLLALLPCTAIAQDVQKTEAQKSAATAQPDAEKASYAIGVSMGYMIIQNMAQMPGGKDIDQKTVLKGISDFLEQKVTMSPDEAGTVIRDYFEGIQKAENEANRLAGETFLAENAKKKGVKTTNSGLQYKIIKQGKGIKPTVEDTVMVHYRGKLLDGTVFDSSYERGEPIKFNPLQVIPGWTEGLCLLPKGTKAELYIPHGLAYGERGAGRNIPPFSALIFEIEMVDVIKGKPLPVSEGTSTAKEVEKKISTNKGEKQ</sequence>
<evidence type="ECO:0000313" key="10">
    <source>
        <dbReference type="EMBL" id="SJZ91741.1"/>
    </source>
</evidence>
<keyword evidence="4 5" id="KW-0413">Isomerase</keyword>
<feature type="chain" id="PRO_5012391327" description="Peptidyl-prolyl cis-trans isomerase" evidence="8">
    <location>
        <begin position="22"/>
        <end position="266"/>
    </location>
</feature>
<dbReference type="Gene3D" id="1.10.287.460">
    <property type="entry name" value="Peptidyl-prolyl cis-trans isomerase, FKBP-type, N-terminal domain"/>
    <property type="match status" value="1"/>
</dbReference>
<dbReference type="OrthoDB" id="9814548at2"/>
<feature type="domain" description="PPIase FKBP-type" evidence="9">
    <location>
        <begin position="151"/>
        <end position="237"/>
    </location>
</feature>
<gene>
    <name evidence="10" type="ORF">SAMN02745171_01487</name>
</gene>
<dbReference type="GO" id="GO:0006457">
    <property type="term" value="P:protein folding"/>
    <property type="evidence" value="ECO:0007669"/>
    <property type="project" value="InterPro"/>
</dbReference>